<gene>
    <name evidence="1" type="ORF">LCGC14_0841010</name>
</gene>
<organism evidence="1">
    <name type="scientific">marine sediment metagenome</name>
    <dbReference type="NCBI Taxonomy" id="412755"/>
    <lineage>
        <taxon>unclassified sequences</taxon>
        <taxon>metagenomes</taxon>
        <taxon>ecological metagenomes</taxon>
    </lineage>
</organism>
<accession>A0A0F9SKE4</accession>
<protein>
    <submittedName>
        <fullName evidence="1">Uncharacterized protein</fullName>
    </submittedName>
</protein>
<sequence length="467" mass="52621">MTPRHILLRHPHMETLRDAFAAELNTMPDPELCALEPFMAFCAGHRIVNPQAADLNAYSELYDIESQSLRDLALAFERLGLGDGICKCAIKASVARQHKVTLQGIPKRTNRRYVRSVSVPVTELPCDWQKTLRRLRLERTYAASILDRMERRLGMFAWSAQQAGRPIDLTDTAALKGLYDTMRMRSALKNDGTPRWSYLRSTWEELRRFARAHGLPKEVWDKLTKTYENSDRLEGRQQALKIAKAREAGSLPELLIKAEKMLDAARDAKHPQMRHALRNRATAIALGCAIPARPQDVLVHHILGKGIVFEPARGAYRITYTPQKTRTTMGATIDIPLLPDWNKFIDAVILQDQDPRYLGQLRANAIANQRPLYIHYDGTPAVYSWYSRMWETVAKTGGQIARTLVYDEAVFSGEAGIQYGRCVNGHAPNSPVVAKYRSERATKALVTQGQDIMAAGYGADEDISDLL</sequence>
<comment type="caution">
    <text evidence="1">The sequence shown here is derived from an EMBL/GenBank/DDBJ whole genome shotgun (WGS) entry which is preliminary data.</text>
</comment>
<proteinExistence type="predicted"/>
<name>A0A0F9SKE4_9ZZZZ</name>
<reference evidence="1" key="1">
    <citation type="journal article" date="2015" name="Nature">
        <title>Complex archaea that bridge the gap between prokaryotes and eukaryotes.</title>
        <authorList>
            <person name="Spang A."/>
            <person name="Saw J.H."/>
            <person name="Jorgensen S.L."/>
            <person name="Zaremba-Niedzwiedzka K."/>
            <person name="Martijn J."/>
            <person name="Lind A.E."/>
            <person name="van Eijk R."/>
            <person name="Schleper C."/>
            <person name="Guy L."/>
            <person name="Ettema T.J."/>
        </authorList>
    </citation>
    <scope>NUCLEOTIDE SEQUENCE</scope>
</reference>
<dbReference type="EMBL" id="LAZR01002461">
    <property type="protein sequence ID" value="KKN29748.1"/>
    <property type="molecule type" value="Genomic_DNA"/>
</dbReference>
<dbReference type="AlphaFoldDB" id="A0A0F9SKE4"/>
<evidence type="ECO:0000313" key="1">
    <source>
        <dbReference type="EMBL" id="KKN29748.1"/>
    </source>
</evidence>